<dbReference type="PANTHER" id="PTHR47989:SF43">
    <property type="entry name" value="CALCIUM_CALMODULIN-REGULATED RECEPTOR-LIKE KINASE 2"/>
    <property type="match status" value="1"/>
</dbReference>
<dbReference type="SUPFAM" id="SSF56112">
    <property type="entry name" value="Protein kinase-like (PK-like)"/>
    <property type="match status" value="1"/>
</dbReference>
<keyword evidence="2" id="KW-0067">ATP-binding</keyword>
<dbReference type="Pfam" id="PF07714">
    <property type="entry name" value="PK_Tyr_Ser-Thr"/>
    <property type="match status" value="1"/>
</dbReference>
<evidence type="ECO:0000256" key="2">
    <source>
        <dbReference type="ARBA" id="ARBA00022840"/>
    </source>
</evidence>
<dbReference type="GO" id="GO:0005524">
    <property type="term" value="F:ATP binding"/>
    <property type="evidence" value="ECO:0007669"/>
    <property type="project" value="UniProtKB-KW"/>
</dbReference>
<gene>
    <name evidence="6" type="primary">LOC104597860</name>
</gene>
<keyword evidence="1" id="KW-0547">Nucleotide-binding</keyword>
<keyword evidence="3" id="KW-0472">Membrane</keyword>
<feature type="transmembrane region" description="Helical" evidence="3">
    <location>
        <begin position="75"/>
        <end position="96"/>
    </location>
</feature>
<dbReference type="FunCoup" id="A0A1U8A7K5">
    <property type="interactions" value="1444"/>
</dbReference>
<keyword evidence="3" id="KW-0812">Transmembrane</keyword>
<proteinExistence type="predicted"/>
<dbReference type="OMA" id="CIELQEN"/>
<evidence type="ECO:0000313" key="6">
    <source>
        <dbReference type="RefSeq" id="XP_010257906.1"/>
    </source>
</evidence>
<dbReference type="STRING" id="4432.A0A1U8A7K5"/>
<dbReference type="InterPro" id="IPR001245">
    <property type="entry name" value="Ser-Thr/Tyr_kinase_cat_dom"/>
</dbReference>
<dbReference type="RefSeq" id="XP_010257906.1">
    <property type="nucleotide sequence ID" value="XM_010259604.2"/>
</dbReference>
<dbReference type="InterPro" id="IPR008271">
    <property type="entry name" value="Ser/Thr_kinase_AS"/>
</dbReference>
<protein>
    <submittedName>
        <fullName evidence="6">Calcium/calmodulin-regulated receptor-like kinase 2 isoform X1</fullName>
    </submittedName>
</protein>
<dbReference type="PANTHER" id="PTHR47989">
    <property type="entry name" value="OS01G0750732 PROTEIN"/>
    <property type="match status" value="1"/>
</dbReference>
<dbReference type="FunFam" id="3.30.200.20:FF:000274">
    <property type="entry name" value="Calcium/calmodulin-regulated receptor-like kinase 1"/>
    <property type="match status" value="1"/>
</dbReference>
<dbReference type="KEGG" id="nnu:104597860"/>
<dbReference type="InterPro" id="IPR000719">
    <property type="entry name" value="Prot_kinase_dom"/>
</dbReference>
<dbReference type="InParanoid" id="A0A1U8A7K5"/>
<dbReference type="GO" id="GO:0004672">
    <property type="term" value="F:protein kinase activity"/>
    <property type="evidence" value="ECO:0000318"/>
    <property type="project" value="GO_Central"/>
</dbReference>
<dbReference type="SMART" id="SM00220">
    <property type="entry name" value="S_TKc"/>
    <property type="match status" value="1"/>
</dbReference>
<dbReference type="AlphaFoldDB" id="A0A1U8A7K5"/>
<feature type="domain" description="Protein kinase" evidence="4">
    <location>
        <begin position="179"/>
        <end position="449"/>
    </location>
</feature>
<keyword evidence="3" id="KW-1133">Transmembrane helix</keyword>
<organism evidence="5 6">
    <name type="scientific">Nelumbo nucifera</name>
    <name type="common">Sacred lotus</name>
    <dbReference type="NCBI Taxonomy" id="4432"/>
    <lineage>
        <taxon>Eukaryota</taxon>
        <taxon>Viridiplantae</taxon>
        <taxon>Streptophyta</taxon>
        <taxon>Embryophyta</taxon>
        <taxon>Tracheophyta</taxon>
        <taxon>Spermatophyta</taxon>
        <taxon>Magnoliopsida</taxon>
        <taxon>Proteales</taxon>
        <taxon>Nelumbonaceae</taxon>
        <taxon>Nelumbo</taxon>
    </lineage>
</organism>
<evidence type="ECO:0000256" key="3">
    <source>
        <dbReference type="SAM" id="Phobius"/>
    </source>
</evidence>
<dbReference type="InterPro" id="IPR011009">
    <property type="entry name" value="Kinase-like_dom_sf"/>
</dbReference>
<evidence type="ECO:0000313" key="5">
    <source>
        <dbReference type="Proteomes" id="UP000189703"/>
    </source>
</evidence>
<accession>A0A1U8A7K5</accession>
<dbReference type="Gene3D" id="1.10.510.10">
    <property type="entry name" value="Transferase(Phosphotransferase) domain 1"/>
    <property type="match status" value="1"/>
</dbReference>
<sequence length="485" mass="54754">MFCSIDFLRGLLRGSVLQPYVSLIKSSPPPSRLRVFCLLLHRMRILCVLSPLKVGFLHLSLLVSRNTGMLLKRSHFHGVALGILIASCAFIAIRWYRSRFHLQRYADENSITTLPIRTNGINTSIDYSASLSSSITTNGLQHPAKNVQQSWWNQHSKDLFASASSIPRYSYKDIQKSTQNFTTILGQGSFGPVYKATLPTNDVLAVKVLASNSRQGEKEFQTEVLLLGRLHHRNLVNLVGYCVDKGQHMLIYEYTSNGSLENLLYCEGERVLSWEERLQIALDVSHGIEYLHEGAVPSVLHRDLKSANILLDQSMRAKVADFGLSKEEVFDGRKSGLKGTYGYIDPEYMSTNRFTKKSDVYSFGIIIFELITAIHPQQNLMEYVNLAAMNSDGVDEILDKQLVGRCNLKEVRLLASIAYRCLHKSPRKRPSIGDVSQAISKIRKRHLTKEETMTMSFTGDLSKVVKQIEHQQVELSNIISTRESV</sequence>
<dbReference type="Gene3D" id="3.30.200.20">
    <property type="entry name" value="Phosphorylase Kinase, domain 1"/>
    <property type="match status" value="1"/>
</dbReference>
<dbReference type="PROSITE" id="PS50011">
    <property type="entry name" value="PROTEIN_KINASE_DOM"/>
    <property type="match status" value="1"/>
</dbReference>
<dbReference type="OrthoDB" id="4062651at2759"/>
<evidence type="ECO:0000259" key="4">
    <source>
        <dbReference type="PROSITE" id="PS50011"/>
    </source>
</evidence>
<dbReference type="GeneID" id="104597860"/>
<dbReference type="CDD" id="cd14066">
    <property type="entry name" value="STKc_IRAK"/>
    <property type="match status" value="1"/>
</dbReference>
<reference evidence="6" key="1">
    <citation type="submission" date="2025-08" db="UniProtKB">
        <authorList>
            <consortium name="RefSeq"/>
        </authorList>
    </citation>
    <scope>IDENTIFICATION</scope>
</reference>
<dbReference type="FunFam" id="1.10.510.10:FF:000496">
    <property type="entry name" value="Calcium/calmodulin-regulated receptor-like kinase 2"/>
    <property type="match status" value="1"/>
</dbReference>
<evidence type="ECO:0000256" key="1">
    <source>
        <dbReference type="ARBA" id="ARBA00022741"/>
    </source>
</evidence>
<dbReference type="Proteomes" id="UP000189703">
    <property type="component" value="Unplaced"/>
</dbReference>
<dbReference type="eggNOG" id="KOG1187">
    <property type="taxonomic scope" value="Eukaryota"/>
</dbReference>
<dbReference type="PROSITE" id="PS00108">
    <property type="entry name" value="PROTEIN_KINASE_ST"/>
    <property type="match status" value="1"/>
</dbReference>
<name>A0A1U8A7K5_NELNU</name>
<keyword evidence="5" id="KW-1185">Reference proteome</keyword>